<evidence type="ECO:0000256" key="7">
    <source>
        <dbReference type="SAM" id="MobiDB-lite"/>
    </source>
</evidence>
<feature type="domain" description="Histidine kinase" evidence="8">
    <location>
        <begin position="247"/>
        <end position="463"/>
    </location>
</feature>
<accession>A0A2T4YSR1</accession>
<dbReference type="SUPFAM" id="SSF55785">
    <property type="entry name" value="PYP-like sensor domain (PAS domain)"/>
    <property type="match status" value="1"/>
</dbReference>
<keyword evidence="5 9" id="KW-0418">Kinase</keyword>
<proteinExistence type="predicted"/>
<comment type="catalytic activity">
    <reaction evidence="1">
        <text>ATP + protein L-histidine = ADP + protein N-phospho-L-histidine.</text>
        <dbReference type="EC" id="2.7.13.3"/>
    </reaction>
</comment>
<dbReference type="InterPro" id="IPR050736">
    <property type="entry name" value="Sensor_HK_Regulatory"/>
</dbReference>
<organism evidence="9 10">
    <name type="scientific">Sphingomonas aerolata</name>
    <dbReference type="NCBI Taxonomy" id="185951"/>
    <lineage>
        <taxon>Bacteria</taxon>
        <taxon>Pseudomonadati</taxon>
        <taxon>Pseudomonadota</taxon>
        <taxon>Alphaproteobacteria</taxon>
        <taxon>Sphingomonadales</taxon>
        <taxon>Sphingomonadaceae</taxon>
        <taxon>Sphingomonas</taxon>
    </lineage>
</organism>
<dbReference type="InterPro" id="IPR035965">
    <property type="entry name" value="PAS-like_dom_sf"/>
</dbReference>
<protein>
    <recommendedName>
        <fullName evidence="2">histidine kinase</fullName>
        <ecNumber evidence="2">2.7.13.3</ecNumber>
    </recommendedName>
</protein>
<dbReference type="SUPFAM" id="SSF47384">
    <property type="entry name" value="Homodimeric domain of signal transducing histidine kinase"/>
    <property type="match status" value="1"/>
</dbReference>
<evidence type="ECO:0000313" key="9">
    <source>
        <dbReference type="EMBL" id="PTM46848.1"/>
    </source>
</evidence>
<evidence type="ECO:0000256" key="2">
    <source>
        <dbReference type="ARBA" id="ARBA00012438"/>
    </source>
</evidence>
<evidence type="ECO:0000256" key="3">
    <source>
        <dbReference type="ARBA" id="ARBA00022553"/>
    </source>
</evidence>
<evidence type="ECO:0000256" key="6">
    <source>
        <dbReference type="ARBA" id="ARBA00023012"/>
    </source>
</evidence>
<sequence length="472" mass="49282">MTGYTTGDTAVAMAEVAGDGVLLSADPILLALNSRAGGVIGAPIAVPQLAMIARLARRLGIAVSRSVVIADDDVDLDLWVRAQPEGDTVGLAVSGWRELQPWRPAAPNPGAGVDFLSSGADWRWETDAALRLTFVSPDAGPRMGVDPLALLGKPLTSLVMLDSGDDGALPILDAVARRQPLDAQPARLRGSGRAIMLSAVVRRDAERAFAGFIGSGQLIDDPADVPSPPAKPRPAGADQLSPTFTAGLDRALRTPLARIVANADSIHAQTDGLVQPDYADYAADIANAGRHLLALVDDLVDLQAVERPDFALLLETIDMADIARRAAGLLAVRAGNANVTITRPAAEARVVGRGDFRRVLQILVNLIGNAVRYSQSGGAVLVTAHAGSDQVTVIVADTGKGVAPADHARIFEKFERVDSSEPGGNGLGLYIARRLARAMGGDLTIDSAIGEGARFVLSLPTQATRGQDQYQA</sequence>
<dbReference type="PROSITE" id="PS50109">
    <property type="entry name" value="HIS_KIN"/>
    <property type="match status" value="1"/>
</dbReference>
<dbReference type="EC" id="2.7.13.3" evidence="2"/>
<keyword evidence="3" id="KW-0597">Phosphoprotein</keyword>
<dbReference type="PRINTS" id="PR00344">
    <property type="entry name" value="BCTRLSENSOR"/>
</dbReference>
<dbReference type="Proteomes" id="UP000240996">
    <property type="component" value="Unassembled WGS sequence"/>
</dbReference>
<dbReference type="InterPro" id="IPR003594">
    <property type="entry name" value="HATPase_dom"/>
</dbReference>
<feature type="region of interest" description="Disordered" evidence="7">
    <location>
        <begin position="220"/>
        <end position="239"/>
    </location>
</feature>
<evidence type="ECO:0000313" key="10">
    <source>
        <dbReference type="Proteomes" id="UP000240996"/>
    </source>
</evidence>
<dbReference type="InterPro" id="IPR036097">
    <property type="entry name" value="HisK_dim/P_sf"/>
</dbReference>
<evidence type="ECO:0000256" key="5">
    <source>
        <dbReference type="ARBA" id="ARBA00022777"/>
    </source>
</evidence>
<dbReference type="Gene3D" id="1.10.287.130">
    <property type="match status" value="1"/>
</dbReference>
<keyword evidence="4" id="KW-0808">Transferase</keyword>
<dbReference type="Gene3D" id="3.30.565.10">
    <property type="entry name" value="Histidine kinase-like ATPase, C-terminal domain"/>
    <property type="match status" value="1"/>
</dbReference>
<name>A0A2T4YSR1_9SPHN</name>
<dbReference type="InterPro" id="IPR004358">
    <property type="entry name" value="Sig_transdc_His_kin-like_C"/>
</dbReference>
<dbReference type="Pfam" id="PF02518">
    <property type="entry name" value="HATPase_c"/>
    <property type="match status" value="1"/>
</dbReference>
<dbReference type="CDD" id="cd00082">
    <property type="entry name" value="HisKA"/>
    <property type="match status" value="1"/>
</dbReference>
<dbReference type="RefSeq" id="WP_107929714.1">
    <property type="nucleotide sequence ID" value="NZ_PZZN01000001.1"/>
</dbReference>
<dbReference type="EMBL" id="PZZN01000001">
    <property type="protein sequence ID" value="PTM46848.1"/>
    <property type="molecule type" value="Genomic_DNA"/>
</dbReference>
<reference evidence="9 10" key="1">
    <citation type="submission" date="2018-04" db="EMBL/GenBank/DDBJ databases">
        <title>Genomic Encyclopedia of Type Strains, Phase III (KMG-III): the genomes of soil and plant-associated and newly described type strains.</title>
        <authorList>
            <person name="Whitman W."/>
        </authorList>
    </citation>
    <scope>NUCLEOTIDE SEQUENCE [LARGE SCALE GENOMIC DNA]</scope>
    <source>
        <strain evidence="9 10">NW12</strain>
    </source>
</reference>
<evidence type="ECO:0000256" key="1">
    <source>
        <dbReference type="ARBA" id="ARBA00000085"/>
    </source>
</evidence>
<dbReference type="SUPFAM" id="SSF55874">
    <property type="entry name" value="ATPase domain of HSP90 chaperone/DNA topoisomerase II/histidine kinase"/>
    <property type="match status" value="1"/>
</dbReference>
<dbReference type="AlphaFoldDB" id="A0A2T4YSR1"/>
<dbReference type="PANTHER" id="PTHR43711">
    <property type="entry name" value="TWO-COMPONENT HISTIDINE KINASE"/>
    <property type="match status" value="1"/>
</dbReference>
<dbReference type="GO" id="GO:0000155">
    <property type="term" value="F:phosphorelay sensor kinase activity"/>
    <property type="evidence" value="ECO:0007669"/>
    <property type="project" value="InterPro"/>
</dbReference>
<dbReference type="PANTHER" id="PTHR43711:SF26">
    <property type="entry name" value="SENSOR HISTIDINE KINASE RCSC"/>
    <property type="match status" value="1"/>
</dbReference>
<keyword evidence="6" id="KW-0902">Two-component regulatory system</keyword>
<dbReference type="InterPro" id="IPR003661">
    <property type="entry name" value="HisK_dim/P_dom"/>
</dbReference>
<evidence type="ECO:0000259" key="8">
    <source>
        <dbReference type="PROSITE" id="PS50109"/>
    </source>
</evidence>
<dbReference type="InterPro" id="IPR036890">
    <property type="entry name" value="HATPase_C_sf"/>
</dbReference>
<dbReference type="Pfam" id="PF00512">
    <property type="entry name" value="HisKA"/>
    <property type="match status" value="1"/>
</dbReference>
<dbReference type="InterPro" id="IPR005467">
    <property type="entry name" value="His_kinase_dom"/>
</dbReference>
<keyword evidence="10" id="KW-1185">Reference proteome</keyword>
<dbReference type="SMART" id="SM00387">
    <property type="entry name" value="HATPase_c"/>
    <property type="match status" value="1"/>
</dbReference>
<gene>
    <name evidence="9" type="ORF">C8J24_0224</name>
</gene>
<comment type="caution">
    <text evidence="9">The sequence shown here is derived from an EMBL/GenBank/DDBJ whole genome shotgun (WGS) entry which is preliminary data.</text>
</comment>
<evidence type="ECO:0000256" key="4">
    <source>
        <dbReference type="ARBA" id="ARBA00022679"/>
    </source>
</evidence>